<dbReference type="PROSITE" id="PS50075">
    <property type="entry name" value="CARRIER"/>
    <property type="match status" value="1"/>
</dbReference>
<evidence type="ECO:0000259" key="3">
    <source>
        <dbReference type="PROSITE" id="PS50075"/>
    </source>
</evidence>
<organism evidence="4 5">
    <name type="scientific">Cystobacter ferrugineus</name>
    <dbReference type="NCBI Taxonomy" id="83449"/>
    <lineage>
        <taxon>Bacteria</taxon>
        <taxon>Pseudomonadati</taxon>
        <taxon>Myxococcota</taxon>
        <taxon>Myxococcia</taxon>
        <taxon>Myxococcales</taxon>
        <taxon>Cystobacterineae</taxon>
        <taxon>Archangiaceae</taxon>
        <taxon>Cystobacter</taxon>
    </lineage>
</organism>
<evidence type="ECO:0000313" key="5">
    <source>
        <dbReference type="Proteomes" id="UP000182229"/>
    </source>
</evidence>
<name>A0A1L9BBE2_9BACT</name>
<evidence type="ECO:0000256" key="2">
    <source>
        <dbReference type="ARBA" id="ARBA00022553"/>
    </source>
</evidence>
<dbReference type="Gene3D" id="3.40.50.720">
    <property type="entry name" value="NAD(P)-binding Rossmann-like Domain"/>
    <property type="match status" value="1"/>
</dbReference>
<dbReference type="InterPro" id="IPR006162">
    <property type="entry name" value="Ppantetheine_attach_site"/>
</dbReference>
<dbReference type="EMBL" id="MPIN01000004">
    <property type="protein sequence ID" value="OJH39584.1"/>
    <property type="molecule type" value="Genomic_DNA"/>
</dbReference>
<dbReference type="InterPro" id="IPR010080">
    <property type="entry name" value="Thioester_reductase-like_dom"/>
</dbReference>
<evidence type="ECO:0000256" key="1">
    <source>
        <dbReference type="ARBA" id="ARBA00022450"/>
    </source>
</evidence>
<dbReference type="Pfam" id="PF07993">
    <property type="entry name" value="NAD_binding_4"/>
    <property type="match status" value="1"/>
</dbReference>
<sequence length="486" mass="52660">MLKIKDVVCKAINEVLAEDGRKLESTADETKLSMLGLDSLSMARVIVTLDDECEVAPFTQGGVDVTSIRTLGDLYRAYSLAPVEGAKASTFVEADVVLAADVVPSPVRASGSKEILLTGATGFLGSHLLDELLNQTDAVIHCLVRADDANAALTRVAKSMERRGLPLGDRLRRVRAVVGDVSQPRFGLSTKEYEELASRVGVVHHCAAWINFLYPYATLKPSNVVGTEEALRFACAGRTKEFHYISTLGVFCGLQHARSTVSESTPVGPCGPMALGYEETKWVAEQLVVEARGRGLPVTIYRTPFLTGHSATGAWDATDLYRLMLEGCIQMGAAPDWDHEMAAVPVDCVSRGIIRLSLQESSLGKIFHMSHSAPITWSYFVKQLDSHGYPLRLVPVAEWLRMLFGAIDRREPNALAPVRPLFTPNAEDGKTILDRLARDRVAILGCEQTQAVLAASGVSCPAFTPELLVRYAARAVGEPARRADAG</sequence>
<proteinExistence type="predicted"/>
<dbReference type="InterPro" id="IPR013120">
    <property type="entry name" value="FAR_NAD-bd"/>
</dbReference>
<dbReference type="Proteomes" id="UP000182229">
    <property type="component" value="Unassembled WGS sequence"/>
</dbReference>
<dbReference type="NCBIfam" id="TIGR01746">
    <property type="entry name" value="Thioester-redct"/>
    <property type="match status" value="1"/>
</dbReference>
<dbReference type="Gene3D" id="1.10.1200.10">
    <property type="entry name" value="ACP-like"/>
    <property type="match status" value="1"/>
</dbReference>
<feature type="domain" description="Carrier" evidence="3">
    <location>
        <begin position="2"/>
        <end position="82"/>
    </location>
</feature>
<protein>
    <recommendedName>
        <fullName evidence="3">Carrier domain-containing protein</fullName>
    </recommendedName>
</protein>
<keyword evidence="1" id="KW-0596">Phosphopantetheine</keyword>
<dbReference type="CDD" id="cd05235">
    <property type="entry name" value="SDR_e1"/>
    <property type="match status" value="1"/>
</dbReference>
<reference evidence="5" key="1">
    <citation type="submission" date="2016-11" db="EMBL/GenBank/DDBJ databases">
        <authorList>
            <person name="Shukria A."/>
            <person name="Stevens D.C."/>
        </authorList>
    </citation>
    <scope>NUCLEOTIDE SEQUENCE [LARGE SCALE GENOMIC DNA]</scope>
    <source>
        <strain evidence="5">Cbfe23</strain>
    </source>
</reference>
<dbReference type="InterPro" id="IPR009081">
    <property type="entry name" value="PP-bd_ACP"/>
</dbReference>
<dbReference type="STRING" id="83449.BON30_19020"/>
<keyword evidence="2" id="KW-0597">Phosphoprotein</keyword>
<dbReference type="InterPro" id="IPR036736">
    <property type="entry name" value="ACP-like_sf"/>
</dbReference>
<accession>A0A1L9BBE2</accession>
<dbReference type="PANTHER" id="PTHR44845:SF6">
    <property type="entry name" value="BETA-ALANINE-ACTIVATING ENZYME"/>
    <property type="match status" value="1"/>
</dbReference>
<dbReference type="InterPro" id="IPR036291">
    <property type="entry name" value="NAD(P)-bd_dom_sf"/>
</dbReference>
<dbReference type="SUPFAM" id="SSF51735">
    <property type="entry name" value="NAD(P)-binding Rossmann-fold domains"/>
    <property type="match status" value="1"/>
</dbReference>
<dbReference type="RefSeq" id="WP_071899751.1">
    <property type="nucleotide sequence ID" value="NZ_MPIN01000004.1"/>
</dbReference>
<comment type="caution">
    <text evidence="4">The sequence shown here is derived from an EMBL/GenBank/DDBJ whole genome shotgun (WGS) entry which is preliminary data.</text>
</comment>
<dbReference type="AlphaFoldDB" id="A0A1L9BBE2"/>
<keyword evidence="5" id="KW-1185">Reference proteome</keyword>
<gene>
    <name evidence="4" type="ORF">BON30_19020</name>
</gene>
<dbReference type="OrthoDB" id="9804595at2"/>
<evidence type="ECO:0000313" key="4">
    <source>
        <dbReference type="EMBL" id="OJH39584.1"/>
    </source>
</evidence>
<dbReference type="PROSITE" id="PS00012">
    <property type="entry name" value="PHOSPHOPANTETHEINE"/>
    <property type="match status" value="1"/>
</dbReference>
<dbReference type="PANTHER" id="PTHR44845">
    <property type="entry name" value="CARRIER DOMAIN-CONTAINING PROTEIN"/>
    <property type="match status" value="1"/>
</dbReference>
<reference evidence="4 5" key="2">
    <citation type="submission" date="2016-12" db="EMBL/GenBank/DDBJ databases">
        <title>Draft Genome Sequence of Cystobacter ferrugineus Strain Cbfe23.</title>
        <authorList>
            <person name="Akbar S."/>
            <person name="Dowd S.E."/>
            <person name="Stevens D.C."/>
        </authorList>
    </citation>
    <scope>NUCLEOTIDE SEQUENCE [LARGE SCALE GENOMIC DNA]</scope>
    <source>
        <strain evidence="4 5">Cbfe23</strain>
    </source>
</reference>